<feature type="transmembrane region" description="Helical" evidence="2">
    <location>
        <begin position="181"/>
        <end position="203"/>
    </location>
</feature>
<dbReference type="AlphaFoldDB" id="A0A7S3JV12"/>
<feature type="transmembrane region" description="Helical" evidence="2">
    <location>
        <begin position="95"/>
        <end position="116"/>
    </location>
</feature>
<feature type="compositionally biased region" description="Basic and acidic residues" evidence="1">
    <location>
        <begin position="299"/>
        <end position="314"/>
    </location>
</feature>
<sequence length="325" mass="37150">MSLDVEEGDRQSNNERAARVGFAQGRVVWFGGVDSWLKDWIFFLENEHTLISMCRGHALHPFERFDRIMYFLCVLCFSLFMSAYVQAVYPMQNGIIEYGFWLLLASILLVVYDYALRFLATSPCMQPGGSLYDSCWFCRECFVDCGRQGLYVCAAGSSGFLIGGIILAATSEHVLPGTFFATFFAMKALSYFGEVLPLAYFFYTRREKQRHFWLDGVAGGAYPLGPSFPDPLFLRESRHDGEIQKWPESRQRERAGGHAIHNPILQKDGAVLNGVRPTIDPAQRQADRQLRRERQIEMLRRTREQVRSNEEQRSPDALAHLGSRS</sequence>
<evidence type="ECO:0008006" key="4">
    <source>
        <dbReference type="Google" id="ProtNLM"/>
    </source>
</evidence>
<proteinExistence type="predicted"/>
<dbReference type="EMBL" id="HBIJ01009307">
    <property type="protein sequence ID" value="CAE0365796.1"/>
    <property type="molecule type" value="Transcribed_RNA"/>
</dbReference>
<keyword evidence="2" id="KW-0812">Transmembrane</keyword>
<evidence type="ECO:0000256" key="2">
    <source>
        <dbReference type="SAM" id="Phobius"/>
    </source>
</evidence>
<gene>
    <name evidence="3" type="ORF">ALAG00032_LOCUS6540</name>
</gene>
<keyword evidence="2" id="KW-1133">Transmembrane helix</keyword>
<accession>A0A7S3JV12</accession>
<organism evidence="3">
    <name type="scientific">Aureoumbra lagunensis</name>
    <dbReference type="NCBI Taxonomy" id="44058"/>
    <lineage>
        <taxon>Eukaryota</taxon>
        <taxon>Sar</taxon>
        <taxon>Stramenopiles</taxon>
        <taxon>Ochrophyta</taxon>
        <taxon>Pelagophyceae</taxon>
        <taxon>Pelagomonadales</taxon>
        <taxon>Aureoumbra</taxon>
    </lineage>
</organism>
<evidence type="ECO:0000313" key="3">
    <source>
        <dbReference type="EMBL" id="CAE0365796.1"/>
    </source>
</evidence>
<feature type="transmembrane region" description="Helical" evidence="2">
    <location>
        <begin position="68"/>
        <end position="89"/>
    </location>
</feature>
<name>A0A7S3JV12_9STRA</name>
<feature type="region of interest" description="Disordered" evidence="1">
    <location>
        <begin position="299"/>
        <end position="325"/>
    </location>
</feature>
<reference evidence="3" key="1">
    <citation type="submission" date="2021-01" db="EMBL/GenBank/DDBJ databases">
        <authorList>
            <person name="Corre E."/>
            <person name="Pelletier E."/>
            <person name="Niang G."/>
            <person name="Scheremetjew M."/>
            <person name="Finn R."/>
            <person name="Kale V."/>
            <person name="Holt S."/>
            <person name="Cochrane G."/>
            <person name="Meng A."/>
            <person name="Brown T."/>
            <person name="Cohen L."/>
        </authorList>
    </citation>
    <scope>NUCLEOTIDE SEQUENCE</scope>
    <source>
        <strain evidence="3">CCMP1510</strain>
    </source>
</reference>
<keyword evidence="2" id="KW-0472">Membrane</keyword>
<evidence type="ECO:0000256" key="1">
    <source>
        <dbReference type="SAM" id="MobiDB-lite"/>
    </source>
</evidence>
<feature type="transmembrane region" description="Helical" evidence="2">
    <location>
        <begin position="149"/>
        <end position="169"/>
    </location>
</feature>
<protein>
    <recommendedName>
        <fullName evidence="4">Transmembrane protein</fullName>
    </recommendedName>
</protein>